<dbReference type="CDD" id="cd02853">
    <property type="entry name" value="E_set_MTHase_like_N"/>
    <property type="match status" value="1"/>
</dbReference>
<dbReference type="InterPro" id="IPR017853">
    <property type="entry name" value="GH"/>
</dbReference>
<organism evidence="17 18">
    <name type="scientific">Promicromonospora alba</name>
    <dbReference type="NCBI Taxonomy" id="1616110"/>
    <lineage>
        <taxon>Bacteria</taxon>
        <taxon>Bacillati</taxon>
        <taxon>Actinomycetota</taxon>
        <taxon>Actinomycetes</taxon>
        <taxon>Micrococcales</taxon>
        <taxon>Promicromonosporaceae</taxon>
        <taxon>Promicromonospora</taxon>
    </lineage>
</organism>
<dbReference type="SUPFAM" id="SSF51445">
    <property type="entry name" value="(Trans)glycosidases"/>
    <property type="match status" value="1"/>
</dbReference>
<evidence type="ECO:0000256" key="8">
    <source>
        <dbReference type="ARBA" id="ARBA00023277"/>
    </source>
</evidence>
<accession>A0ABV9HBW5</accession>
<evidence type="ECO:0000313" key="17">
    <source>
        <dbReference type="EMBL" id="MFC4627045.1"/>
    </source>
</evidence>
<comment type="catalytic activity">
    <reaction evidence="12 14">
        <text>hydrolysis of (1-&gt;4)-alpha-D-glucosidic linkage in 4-alpha-D-[(1-&gt;4)-alpha-D-glucanosyl]n trehalose to yield trehalose and (1-&gt;4)-alpha-D-glucan.</text>
        <dbReference type="EC" id="3.2.1.141"/>
    </reaction>
</comment>
<keyword evidence="9 14" id="KW-0326">Glycosidase</keyword>
<protein>
    <recommendedName>
        <fullName evidence="5 13">Malto-oligosyltrehalose trehalohydrolase</fullName>
        <shortName evidence="14">MTHase</shortName>
        <ecNumber evidence="4 13">3.2.1.141</ecNumber>
    </recommendedName>
    <alternativeName>
        <fullName evidence="11 14">4-alpha-D-((1-&gt;4)-alpha-D-glucano)trehalose trehalohydrolase</fullName>
    </alternativeName>
    <alternativeName>
        <fullName evidence="10 14">Maltooligosyl trehalose trehalohydrolase</fullName>
    </alternativeName>
</protein>
<evidence type="ECO:0000256" key="5">
    <source>
        <dbReference type="ARBA" id="ARBA00015938"/>
    </source>
</evidence>
<evidence type="ECO:0000256" key="13">
    <source>
        <dbReference type="NCBIfam" id="TIGR02402"/>
    </source>
</evidence>
<keyword evidence="8" id="KW-0119">Carbohydrate metabolism</keyword>
<dbReference type="CDD" id="cd11325">
    <property type="entry name" value="AmyAc_GTHase"/>
    <property type="match status" value="1"/>
</dbReference>
<name>A0ABV9HBW5_9MICO</name>
<dbReference type="InterPro" id="IPR044901">
    <property type="entry name" value="Trehalose_TreZ_E-set_sf"/>
</dbReference>
<comment type="subcellular location">
    <subcellularLocation>
        <location evidence="1">Cytoplasm</location>
    </subcellularLocation>
</comment>
<feature type="domain" description="Glycosyl hydrolase family 13 catalytic" evidence="16">
    <location>
        <begin position="78"/>
        <end position="453"/>
    </location>
</feature>
<keyword evidence="6" id="KW-0963">Cytoplasm</keyword>
<evidence type="ECO:0000256" key="9">
    <source>
        <dbReference type="ARBA" id="ARBA00023295"/>
    </source>
</evidence>
<dbReference type="SMART" id="SM00642">
    <property type="entry name" value="Aamy"/>
    <property type="match status" value="1"/>
</dbReference>
<evidence type="ECO:0000256" key="2">
    <source>
        <dbReference type="ARBA" id="ARBA00005199"/>
    </source>
</evidence>
<dbReference type="NCBIfam" id="TIGR02402">
    <property type="entry name" value="trehalose_TreZ"/>
    <property type="match status" value="1"/>
</dbReference>
<dbReference type="GO" id="GO:0033942">
    <property type="term" value="F:4-alpha-D-(1-&gt;4)-alpha-D-glucanotrehalose trehalohydrolase activity"/>
    <property type="evidence" value="ECO:0007669"/>
    <property type="project" value="UniProtKB-EC"/>
</dbReference>
<dbReference type="PANTHER" id="PTHR43651:SF11">
    <property type="entry name" value="MALTO-OLIGOSYLTREHALOSE TREHALOHYDROLASE"/>
    <property type="match status" value="1"/>
</dbReference>
<evidence type="ECO:0000256" key="15">
    <source>
        <dbReference type="SAM" id="MobiDB-lite"/>
    </source>
</evidence>
<evidence type="ECO:0000256" key="6">
    <source>
        <dbReference type="ARBA" id="ARBA00022490"/>
    </source>
</evidence>
<comment type="caution">
    <text evidence="17">The sequence shown here is derived from an EMBL/GenBank/DDBJ whole genome shotgun (WGS) entry which is preliminary data.</text>
</comment>
<dbReference type="Gene3D" id="1.10.10.760">
    <property type="entry name" value="E-set domains of sugar-utilizing enzymes"/>
    <property type="match status" value="1"/>
</dbReference>
<dbReference type="PANTHER" id="PTHR43651">
    <property type="entry name" value="1,4-ALPHA-GLUCAN-BRANCHING ENZYME"/>
    <property type="match status" value="1"/>
</dbReference>
<gene>
    <name evidence="17" type="primary">treZ</name>
    <name evidence="17" type="ORF">ACFO6V_02285</name>
</gene>
<dbReference type="Gene3D" id="3.20.20.80">
    <property type="entry name" value="Glycosidases"/>
    <property type="match status" value="1"/>
</dbReference>
<keyword evidence="18" id="KW-1185">Reference proteome</keyword>
<dbReference type="EMBL" id="JBHSFI010000001">
    <property type="protein sequence ID" value="MFC4627045.1"/>
    <property type="molecule type" value="Genomic_DNA"/>
</dbReference>
<reference evidence="18" key="1">
    <citation type="journal article" date="2019" name="Int. J. Syst. Evol. Microbiol.">
        <title>The Global Catalogue of Microorganisms (GCM) 10K type strain sequencing project: providing services to taxonomists for standard genome sequencing and annotation.</title>
        <authorList>
            <consortium name="The Broad Institute Genomics Platform"/>
            <consortium name="The Broad Institute Genome Sequencing Center for Infectious Disease"/>
            <person name="Wu L."/>
            <person name="Ma J."/>
        </authorList>
    </citation>
    <scope>NUCLEOTIDE SEQUENCE [LARGE SCALE GENOMIC DNA]</scope>
    <source>
        <strain evidence="18">CCUG 42722</strain>
    </source>
</reference>
<evidence type="ECO:0000256" key="11">
    <source>
        <dbReference type="ARBA" id="ARBA00033284"/>
    </source>
</evidence>
<dbReference type="InterPro" id="IPR006047">
    <property type="entry name" value="GH13_cat_dom"/>
</dbReference>
<dbReference type="PIRSF" id="PIRSF006337">
    <property type="entry name" value="Trehalose_TreZ"/>
    <property type="match status" value="1"/>
</dbReference>
<dbReference type="SUPFAM" id="SSF81296">
    <property type="entry name" value="E set domains"/>
    <property type="match status" value="1"/>
</dbReference>
<comment type="similarity">
    <text evidence="3 14">Belongs to the glycosyl hydrolase 13 family.</text>
</comment>
<evidence type="ECO:0000313" key="18">
    <source>
        <dbReference type="Proteomes" id="UP001596011"/>
    </source>
</evidence>
<evidence type="ECO:0000256" key="3">
    <source>
        <dbReference type="ARBA" id="ARBA00008061"/>
    </source>
</evidence>
<evidence type="ECO:0000259" key="16">
    <source>
        <dbReference type="SMART" id="SM00642"/>
    </source>
</evidence>
<proteinExistence type="inferred from homology"/>
<evidence type="ECO:0000256" key="10">
    <source>
        <dbReference type="ARBA" id="ARBA00032057"/>
    </source>
</evidence>
<sequence length="610" mass="65398">MTAPLRVWAPRASRVDLVLPAAGTTEPMSAEAGGWWRAPHPLPPGTDYAFSLDGGPPRPDPRSPWQPAGVHGPSRTFDVAAHAWADGDWPGRDVLGTVTYELHVGTFTQEGTLDAAVGCLDHLVDLGVDVVELMPVAAFGGHHGWGYDGVALWAVHEPYGGPAALQRFVDAAHARDLAVCLDVVDNHLGPSGNYLAEFGPYFTDRHQTPWGAAVNLDGEGAAEVRAFVVEKALRWFRDFHVDALRLDAVHALVDDSPRHLLAELSDAVATLAKEIGRPLSLVAESDANDPRTVTPTGEAFEGRPGYGMTAQWADDVHHALHALITGERQGYYDDFGAPETLAKALTGAFVHDGGWSTFRGKPWGAPVPPETDGRRFVVCSQNHDQVGNRALGDRPSRVLAPGALAVSAAVVLLGPFTPMLFMGEEWGATTPFQYFSDHEEPELAEAISRGRAREFGGHGWAELYGADVAVPDPQARETFEASRLDWTEPRADGGRRMLDLYRALVRLRHSEPAIASGDRRATTVRVEEGAIVLTRDAVDDGGRVDVVLALEERPVSVVVEHDGEPPSVALDSAVVLGTDPATVESRPGATTVTARGPGVVVLRQNVRSAP</sequence>
<dbReference type="InterPro" id="IPR013783">
    <property type="entry name" value="Ig-like_fold"/>
</dbReference>
<evidence type="ECO:0000256" key="7">
    <source>
        <dbReference type="ARBA" id="ARBA00022801"/>
    </source>
</evidence>
<evidence type="ECO:0000256" key="4">
    <source>
        <dbReference type="ARBA" id="ARBA00012268"/>
    </source>
</evidence>
<dbReference type="Gene3D" id="2.60.40.10">
    <property type="entry name" value="Immunoglobulins"/>
    <property type="match status" value="1"/>
</dbReference>
<evidence type="ECO:0000256" key="1">
    <source>
        <dbReference type="ARBA" id="ARBA00004496"/>
    </source>
</evidence>
<dbReference type="Pfam" id="PF00128">
    <property type="entry name" value="Alpha-amylase"/>
    <property type="match status" value="1"/>
</dbReference>
<comment type="pathway">
    <text evidence="2 14">Glycan biosynthesis; trehalose biosynthesis.</text>
</comment>
<dbReference type="Proteomes" id="UP001596011">
    <property type="component" value="Unassembled WGS sequence"/>
</dbReference>
<evidence type="ECO:0000256" key="12">
    <source>
        <dbReference type="ARBA" id="ARBA00034013"/>
    </source>
</evidence>
<dbReference type="InterPro" id="IPR012768">
    <property type="entry name" value="Trehalose_TreZ"/>
</dbReference>
<dbReference type="EC" id="3.2.1.141" evidence="4 13"/>
<dbReference type="InterPro" id="IPR014756">
    <property type="entry name" value="Ig_E-set"/>
</dbReference>
<evidence type="ECO:0000256" key="14">
    <source>
        <dbReference type="PIRNR" id="PIRNR006337"/>
    </source>
</evidence>
<keyword evidence="7 14" id="KW-0378">Hydrolase</keyword>
<feature type="region of interest" description="Disordered" evidence="15">
    <location>
        <begin position="46"/>
        <end position="71"/>
    </location>
</feature>
<dbReference type="RefSeq" id="WP_377131751.1">
    <property type="nucleotide sequence ID" value="NZ_JBHSFI010000001.1"/>
</dbReference>